<dbReference type="Gene3D" id="1.10.10.10">
    <property type="entry name" value="Winged helix-like DNA-binding domain superfamily/Winged helix DNA-binding domain"/>
    <property type="match status" value="1"/>
</dbReference>
<keyword evidence="7" id="KW-1185">Reference proteome</keyword>
<dbReference type="SUPFAM" id="SSF46785">
    <property type="entry name" value="Winged helix' DNA-binding domain"/>
    <property type="match status" value="1"/>
</dbReference>
<keyword evidence="2" id="KW-0805">Transcription regulation</keyword>
<gene>
    <name evidence="6" type="ORF">LYSHEL_31500</name>
</gene>
<dbReference type="RefSeq" id="WP_213435010.1">
    <property type="nucleotide sequence ID" value="NZ_AP024546.1"/>
</dbReference>
<evidence type="ECO:0000313" key="7">
    <source>
        <dbReference type="Proteomes" id="UP000680514"/>
    </source>
</evidence>
<name>A0ABM7QHR9_9GAMM</name>
<proteinExistence type="inferred from homology"/>
<dbReference type="Proteomes" id="UP000680514">
    <property type="component" value="Chromosome"/>
</dbReference>
<dbReference type="EMBL" id="AP024546">
    <property type="protein sequence ID" value="BCT97279.1"/>
    <property type="molecule type" value="Genomic_DNA"/>
</dbReference>
<dbReference type="InterPro" id="IPR036388">
    <property type="entry name" value="WH-like_DNA-bd_sf"/>
</dbReference>
<sequence>MRSHRTADAFNAMSPDSTTRKPTAAELDLLRTLWQLGPSTVKDAHAALMVDRPAITYANVLRLMQVMHGKGLLVRDESQRSHVYAAAQAQDTLQTNLLHDLIEKAFAGSGKHLVLAALDAHVTDAERDEIRKLLDATTPSQEPTDE</sequence>
<comment type="similarity">
    <text evidence="1">Belongs to the BlaI transcriptional regulatory family.</text>
</comment>
<keyword evidence="4" id="KW-0804">Transcription</keyword>
<reference evidence="6 7" key="1">
    <citation type="submission" date="2021-03" db="EMBL/GenBank/DDBJ databases">
        <title>Complete Genome Sequences of Two Lysobacter Strains Isolated from Sea Water (Lysobacter caseinilyticus) and Soil (Lysobacter helvus) in South Korea.</title>
        <authorList>
            <person name="Watanabe Y."/>
            <person name="Arakawa K."/>
        </authorList>
    </citation>
    <scope>NUCLEOTIDE SEQUENCE [LARGE SCALE GENOMIC DNA]</scope>
    <source>
        <strain evidence="6 7">D10</strain>
    </source>
</reference>
<dbReference type="InterPro" id="IPR005650">
    <property type="entry name" value="BlaI_family"/>
</dbReference>
<evidence type="ECO:0000256" key="4">
    <source>
        <dbReference type="ARBA" id="ARBA00023163"/>
    </source>
</evidence>
<feature type="region of interest" description="Disordered" evidence="5">
    <location>
        <begin position="1"/>
        <end position="20"/>
    </location>
</feature>
<evidence type="ECO:0000313" key="6">
    <source>
        <dbReference type="EMBL" id="BCT97279.1"/>
    </source>
</evidence>
<dbReference type="InterPro" id="IPR036390">
    <property type="entry name" value="WH_DNA-bd_sf"/>
</dbReference>
<evidence type="ECO:0000256" key="5">
    <source>
        <dbReference type="SAM" id="MobiDB-lite"/>
    </source>
</evidence>
<keyword evidence="3" id="KW-0238">DNA-binding</keyword>
<evidence type="ECO:0000256" key="3">
    <source>
        <dbReference type="ARBA" id="ARBA00023125"/>
    </source>
</evidence>
<evidence type="ECO:0000256" key="2">
    <source>
        <dbReference type="ARBA" id="ARBA00023015"/>
    </source>
</evidence>
<protein>
    <recommendedName>
        <fullName evidence="8">BlaI/MecI/CopY family transcriptional regulator</fullName>
    </recommendedName>
</protein>
<evidence type="ECO:0000256" key="1">
    <source>
        <dbReference type="ARBA" id="ARBA00011046"/>
    </source>
</evidence>
<evidence type="ECO:0008006" key="8">
    <source>
        <dbReference type="Google" id="ProtNLM"/>
    </source>
</evidence>
<organism evidence="6 7">
    <name type="scientific">Lysobacter helvus</name>
    <dbReference type="NCBI Taxonomy" id="2675059"/>
    <lineage>
        <taxon>Bacteria</taxon>
        <taxon>Pseudomonadati</taxon>
        <taxon>Pseudomonadota</taxon>
        <taxon>Gammaproteobacteria</taxon>
        <taxon>Lysobacterales</taxon>
        <taxon>Lysobacteraceae</taxon>
        <taxon>Lysobacter</taxon>
    </lineage>
</organism>
<accession>A0ABM7QHR9</accession>
<dbReference type="Pfam" id="PF03965">
    <property type="entry name" value="Penicillinase_R"/>
    <property type="match status" value="1"/>
</dbReference>